<dbReference type="InterPro" id="IPR026022">
    <property type="entry name" value="PhoU_dom"/>
</dbReference>
<dbReference type="NCBIfam" id="TIGR02135">
    <property type="entry name" value="phoU_full"/>
    <property type="match status" value="1"/>
</dbReference>
<dbReference type="Gene3D" id="1.20.58.220">
    <property type="entry name" value="Phosphate transport system protein phou homolog 2, domain 2"/>
    <property type="match status" value="1"/>
</dbReference>
<protein>
    <recommendedName>
        <fullName evidence="7">Phosphate-specific transport system accessory protein PhoU</fullName>
    </recommendedName>
</protein>
<dbReference type="Pfam" id="PF01895">
    <property type="entry name" value="PhoU"/>
    <property type="match status" value="2"/>
</dbReference>
<dbReference type="PIRSF" id="PIRSF003107">
    <property type="entry name" value="PhoU"/>
    <property type="match status" value="1"/>
</dbReference>
<evidence type="ECO:0000256" key="5">
    <source>
        <dbReference type="ARBA" id="ARBA00022490"/>
    </source>
</evidence>
<evidence type="ECO:0000313" key="10">
    <source>
        <dbReference type="Proteomes" id="UP000198859"/>
    </source>
</evidence>
<evidence type="ECO:0000256" key="6">
    <source>
        <dbReference type="ARBA" id="ARBA00022592"/>
    </source>
</evidence>
<dbReference type="GO" id="GO:0030643">
    <property type="term" value="P:intracellular phosphate ion homeostasis"/>
    <property type="evidence" value="ECO:0007669"/>
    <property type="project" value="InterPro"/>
</dbReference>
<dbReference type="OrthoDB" id="9814256at2"/>
<dbReference type="SUPFAM" id="SSF109755">
    <property type="entry name" value="PhoU-like"/>
    <property type="match status" value="1"/>
</dbReference>
<comment type="function">
    <text evidence="7">Plays a role in the regulation of phosphate uptake.</text>
</comment>
<reference evidence="10" key="1">
    <citation type="submission" date="2016-10" db="EMBL/GenBank/DDBJ databases">
        <authorList>
            <person name="Varghese N."/>
            <person name="Submissions S."/>
        </authorList>
    </citation>
    <scope>NUCLEOTIDE SEQUENCE [LARGE SCALE GENOMIC DNA]</scope>
    <source>
        <strain evidence="10">DSM 22127</strain>
    </source>
</reference>
<name>A0A1H1X3X4_9ACTN</name>
<accession>A0A1H1X3X4</accession>
<evidence type="ECO:0000256" key="1">
    <source>
        <dbReference type="ARBA" id="ARBA00004496"/>
    </source>
</evidence>
<evidence type="ECO:0000256" key="7">
    <source>
        <dbReference type="PIRNR" id="PIRNR003107"/>
    </source>
</evidence>
<dbReference type="InterPro" id="IPR028366">
    <property type="entry name" value="PhoU"/>
</dbReference>
<evidence type="ECO:0000256" key="2">
    <source>
        <dbReference type="ARBA" id="ARBA00008107"/>
    </source>
</evidence>
<dbReference type="GO" id="GO:0005737">
    <property type="term" value="C:cytoplasm"/>
    <property type="evidence" value="ECO:0007669"/>
    <property type="project" value="UniProtKB-SubCell"/>
</dbReference>
<dbReference type="InterPro" id="IPR038078">
    <property type="entry name" value="PhoU-like_sf"/>
</dbReference>
<dbReference type="PANTHER" id="PTHR42930">
    <property type="entry name" value="PHOSPHATE-SPECIFIC TRANSPORT SYSTEM ACCESSORY PROTEIN PHOU"/>
    <property type="match status" value="1"/>
</dbReference>
<keyword evidence="5 7" id="KW-0963">Cytoplasm</keyword>
<dbReference type="PANTHER" id="PTHR42930:SF3">
    <property type="entry name" value="PHOSPHATE-SPECIFIC TRANSPORT SYSTEM ACCESSORY PROTEIN PHOU"/>
    <property type="match status" value="1"/>
</dbReference>
<sequence length="222" mass="24583">MRDAYTDQLDSIRDDLVGMARLVREAVTEGTTALLEGDAQRAEQVISGDAQIDALREKLEEHSFELLSLQNPVAGDLRMLVASLRMVSEFERMGDLAVHVAKIARLRVPEIAVPTSVVPMIERMAAVAEVMIAKVEHIIAESDVAAAEELEQVDQEMDKLRRNSFRELLGSDWTYGVEPAVDIALLGRYYERIADHAVSIARRVVFLVTGEHPQYAGNAATL</sequence>
<dbReference type="STRING" id="642780.SAMN04488570_3360"/>
<dbReference type="RefSeq" id="WP_091732043.1">
    <property type="nucleotide sequence ID" value="NZ_LT629757.1"/>
</dbReference>
<evidence type="ECO:0000313" key="9">
    <source>
        <dbReference type="EMBL" id="SDT03872.1"/>
    </source>
</evidence>
<comment type="subcellular location">
    <subcellularLocation>
        <location evidence="1 7">Cytoplasm</location>
    </subcellularLocation>
</comment>
<dbReference type="EMBL" id="LT629757">
    <property type="protein sequence ID" value="SDT03872.1"/>
    <property type="molecule type" value="Genomic_DNA"/>
</dbReference>
<dbReference type="GO" id="GO:0045936">
    <property type="term" value="P:negative regulation of phosphate metabolic process"/>
    <property type="evidence" value="ECO:0007669"/>
    <property type="project" value="InterPro"/>
</dbReference>
<gene>
    <name evidence="9" type="ORF">SAMN04488570_3360</name>
</gene>
<dbReference type="GO" id="GO:0006817">
    <property type="term" value="P:phosphate ion transport"/>
    <property type="evidence" value="ECO:0007669"/>
    <property type="project" value="UniProtKB-KW"/>
</dbReference>
<dbReference type="Proteomes" id="UP000198859">
    <property type="component" value="Chromosome I"/>
</dbReference>
<evidence type="ECO:0000256" key="3">
    <source>
        <dbReference type="ARBA" id="ARBA00011738"/>
    </source>
</evidence>
<comment type="subunit">
    <text evidence="3 7">Homodimer.</text>
</comment>
<keyword evidence="4 7" id="KW-0813">Transport</keyword>
<feature type="domain" description="PhoU" evidence="8">
    <location>
        <begin position="121"/>
        <end position="204"/>
    </location>
</feature>
<dbReference type="FunFam" id="1.20.58.220:FF:000004">
    <property type="entry name" value="Phosphate-specific transport system accessory protein PhoU"/>
    <property type="match status" value="1"/>
</dbReference>
<evidence type="ECO:0000256" key="4">
    <source>
        <dbReference type="ARBA" id="ARBA00022448"/>
    </source>
</evidence>
<evidence type="ECO:0000259" key="8">
    <source>
        <dbReference type="Pfam" id="PF01895"/>
    </source>
</evidence>
<keyword evidence="10" id="KW-1185">Reference proteome</keyword>
<feature type="domain" description="PhoU" evidence="8">
    <location>
        <begin position="18"/>
        <end position="103"/>
    </location>
</feature>
<keyword evidence="6 7" id="KW-0592">Phosphate transport</keyword>
<proteinExistence type="inferred from homology"/>
<comment type="similarity">
    <text evidence="2 7">Belongs to the PhoU family.</text>
</comment>
<dbReference type="AlphaFoldDB" id="A0A1H1X3X4"/>
<organism evidence="9 10">
    <name type="scientific">Nocardioides scoriae</name>
    <dbReference type="NCBI Taxonomy" id="642780"/>
    <lineage>
        <taxon>Bacteria</taxon>
        <taxon>Bacillati</taxon>
        <taxon>Actinomycetota</taxon>
        <taxon>Actinomycetes</taxon>
        <taxon>Propionibacteriales</taxon>
        <taxon>Nocardioidaceae</taxon>
        <taxon>Nocardioides</taxon>
    </lineage>
</organism>